<dbReference type="AlphaFoldDB" id="A0A2P2PCV7"/>
<dbReference type="EMBL" id="GGEC01072093">
    <property type="protein sequence ID" value="MBX52577.1"/>
    <property type="molecule type" value="Transcribed_RNA"/>
</dbReference>
<evidence type="ECO:0000313" key="1">
    <source>
        <dbReference type="EMBL" id="MBX52577.1"/>
    </source>
</evidence>
<protein>
    <submittedName>
        <fullName evidence="1">Uncharacterized protein</fullName>
    </submittedName>
</protein>
<reference evidence="1" key="1">
    <citation type="submission" date="2018-02" db="EMBL/GenBank/DDBJ databases">
        <title>Rhizophora mucronata_Transcriptome.</title>
        <authorList>
            <person name="Meera S.P."/>
            <person name="Sreeshan A."/>
            <person name="Augustine A."/>
        </authorList>
    </citation>
    <scope>NUCLEOTIDE SEQUENCE</scope>
    <source>
        <tissue evidence="1">Leaf</tissue>
    </source>
</reference>
<name>A0A2P2PCV7_RHIMU</name>
<sequence>MEIELNSDACSPIVKILGIDEICAESSSRLNCSCTNGNCRNLDSCFPCITLR</sequence>
<organism evidence="1">
    <name type="scientific">Rhizophora mucronata</name>
    <name type="common">Asiatic mangrove</name>
    <dbReference type="NCBI Taxonomy" id="61149"/>
    <lineage>
        <taxon>Eukaryota</taxon>
        <taxon>Viridiplantae</taxon>
        <taxon>Streptophyta</taxon>
        <taxon>Embryophyta</taxon>
        <taxon>Tracheophyta</taxon>
        <taxon>Spermatophyta</taxon>
        <taxon>Magnoliopsida</taxon>
        <taxon>eudicotyledons</taxon>
        <taxon>Gunneridae</taxon>
        <taxon>Pentapetalae</taxon>
        <taxon>rosids</taxon>
        <taxon>fabids</taxon>
        <taxon>Malpighiales</taxon>
        <taxon>Rhizophoraceae</taxon>
        <taxon>Rhizophora</taxon>
    </lineage>
</organism>
<proteinExistence type="predicted"/>
<accession>A0A2P2PCV7</accession>